<dbReference type="GO" id="GO:0009396">
    <property type="term" value="P:folic acid-containing compound biosynthetic process"/>
    <property type="evidence" value="ECO:0007669"/>
    <property type="project" value="TreeGrafter"/>
</dbReference>
<sequence>MNLLEKPEARKRLKELLPVLSRRDEAEGIILRRLLQELSGKERLIFYVADPRLEVDVLPLTESTPLPRPSAFWEFRHPAKYFFPKVNPRGTLSFVRPHSWERGQFGLWEPIGIEEISPEEADLILVPALGFSETGERLGRGAGYYDRTLSSPAVFKKTIGLTFSAVFPVPFRTEEHDQKVGKIITETSIHSFLD</sequence>
<evidence type="ECO:0000313" key="6">
    <source>
        <dbReference type="Proteomes" id="UP000245133"/>
    </source>
</evidence>
<dbReference type="InterPro" id="IPR024185">
    <property type="entry name" value="FTHF_cligase-like_sf"/>
</dbReference>
<accession>A0A2P2DYZ8</accession>
<comment type="caution">
    <text evidence="5">The sequence shown here is derived from an EMBL/GenBank/DDBJ whole genome shotgun (WGS) entry which is preliminary data.</text>
</comment>
<keyword evidence="4" id="KW-0479">Metal-binding</keyword>
<organism evidence="5 6">
    <name type="scientific">Leptospira ryugenii</name>
    <dbReference type="NCBI Taxonomy" id="1917863"/>
    <lineage>
        <taxon>Bacteria</taxon>
        <taxon>Pseudomonadati</taxon>
        <taxon>Spirochaetota</taxon>
        <taxon>Spirochaetia</taxon>
        <taxon>Leptospirales</taxon>
        <taxon>Leptospiraceae</taxon>
        <taxon>Leptospira</taxon>
    </lineage>
</organism>
<dbReference type="EMBL" id="BFBB01000003">
    <property type="protein sequence ID" value="GBF49843.1"/>
    <property type="molecule type" value="Genomic_DNA"/>
</dbReference>
<evidence type="ECO:0000313" key="5">
    <source>
        <dbReference type="EMBL" id="GBF49843.1"/>
    </source>
</evidence>
<name>A0A2P2DYZ8_9LEPT</name>
<reference evidence="5 6" key="1">
    <citation type="submission" date="2018-02" db="EMBL/GenBank/DDBJ databases">
        <title>Novel Leptospira species isolated from soil and water in Japan.</title>
        <authorList>
            <person name="Nakao R."/>
            <person name="Masuzawa T."/>
        </authorList>
    </citation>
    <scope>NUCLEOTIDE SEQUENCE [LARGE SCALE GENOMIC DNA]</scope>
    <source>
        <strain evidence="5 6">YH101</strain>
    </source>
</reference>
<dbReference type="Gene3D" id="3.40.50.10420">
    <property type="entry name" value="NagB/RpiA/CoA transferase-like"/>
    <property type="match status" value="1"/>
</dbReference>
<dbReference type="RefSeq" id="WP_108975077.1">
    <property type="nucleotide sequence ID" value="NZ_BFBB01000003.1"/>
</dbReference>
<dbReference type="PANTHER" id="PTHR23407">
    <property type="entry name" value="ATPASE INHIBITOR/5-FORMYLTETRAHYDROFOLATE CYCLO-LIGASE"/>
    <property type="match status" value="1"/>
</dbReference>
<keyword evidence="6" id="KW-1185">Reference proteome</keyword>
<dbReference type="Proteomes" id="UP000245133">
    <property type="component" value="Unassembled WGS sequence"/>
</dbReference>
<evidence type="ECO:0000256" key="4">
    <source>
        <dbReference type="RuleBase" id="RU361279"/>
    </source>
</evidence>
<dbReference type="Pfam" id="PF01812">
    <property type="entry name" value="5-FTHF_cyc-lig"/>
    <property type="match status" value="1"/>
</dbReference>
<keyword evidence="2 4" id="KW-0547">Nucleotide-binding</keyword>
<dbReference type="AlphaFoldDB" id="A0A2P2DYZ8"/>
<dbReference type="PANTHER" id="PTHR23407:SF1">
    <property type="entry name" value="5-FORMYLTETRAHYDROFOLATE CYCLO-LIGASE"/>
    <property type="match status" value="1"/>
</dbReference>
<proteinExistence type="inferred from homology"/>
<evidence type="ECO:0000256" key="1">
    <source>
        <dbReference type="ARBA" id="ARBA00010638"/>
    </source>
</evidence>
<keyword evidence="4" id="KW-0460">Magnesium</keyword>
<protein>
    <recommendedName>
        <fullName evidence="4">5-formyltetrahydrofolate cyclo-ligase</fullName>
        <ecNumber evidence="4">6.3.3.2</ecNumber>
    </recommendedName>
</protein>
<comment type="cofactor">
    <cofactor evidence="4">
        <name>Mg(2+)</name>
        <dbReference type="ChEBI" id="CHEBI:18420"/>
    </cofactor>
</comment>
<dbReference type="EC" id="6.3.3.2" evidence="4"/>
<evidence type="ECO:0000256" key="2">
    <source>
        <dbReference type="ARBA" id="ARBA00022741"/>
    </source>
</evidence>
<comment type="catalytic activity">
    <reaction evidence="4">
        <text>(6S)-5-formyl-5,6,7,8-tetrahydrofolate + ATP = (6R)-5,10-methenyltetrahydrofolate + ADP + phosphate</text>
        <dbReference type="Rhea" id="RHEA:10488"/>
        <dbReference type="ChEBI" id="CHEBI:30616"/>
        <dbReference type="ChEBI" id="CHEBI:43474"/>
        <dbReference type="ChEBI" id="CHEBI:57455"/>
        <dbReference type="ChEBI" id="CHEBI:57457"/>
        <dbReference type="ChEBI" id="CHEBI:456216"/>
        <dbReference type="EC" id="6.3.3.2"/>
    </reaction>
</comment>
<dbReference type="SUPFAM" id="SSF100950">
    <property type="entry name" value="NagB/RpiA/CoA transferase-like"/>
    <property type="match status" value="1"/>
</dbReference>
<evidence type="ECO:0000256" key="3">
    <source>
        <dbReference type="ARBA" id="ARBA00022840"/>
    </source>
</evidence>
<dbReference type="InterPro" id="IPR037171">
    <property type="entry name" value="NagB/RpiA_transferase-like"/>
</dbReference>
<dbReference type="InterPro" id="IPR002698">
    <property type="entry name" value="FTHF_cligase"/>
</dbReference>
<keyword evidence="5" id="KW-0436">Ligase</keyword>
<dbReference type="NCBIfam" id="TIGR02727">
    <property type="entry name" value="MTHFS_bact"/>
    <property type="match status" value="1"/>
</dbReference>
<comment type="similarity">
    <text evidence="1 4">Belongs to the 5-formyltetrahydrofolate cyclo-ligase family.</text>
</comment>
<dbReference type="OrthoDB" id="9801938at2"/>
<dbReference type="GO" id="GO:0030272">
    <property type="term" value="F:5-formyltetrahydrofolate cyclo-ligase activity"/>
    <property type="evidence" value="ECO:0007669"/>
    <property type="project" value="UniProtKB-EC"/>
</dbReference>
<dbReference type="GO" id="GO:0005524">
    <property type="term" value="F:ATP binding"/>
    <property type="evidence" value="ECO:0007669"/>
    <property type="project" value="UniProtKB-KW"/>
</dbReference>
<dbReference type="GO" id="GO:0035999">
    <property type="term" value="P:tetrahydrofolate interconversion"/>
    <property type="evidence" value="ECO:0007669"/>
    <property type="project" value="TreeGrafter"/>
</dbReference>
<gene>
    <name evidence="5" type="ORF">LPTSP4_13630</name>
</gene>
<dbReference type="GO" id="GO:0046872">
    <property type="term" value="F:metal ion binding"/>
    <property type="evidence" value="ECO:0007669"/>
    <property type="project" value="UniProtKB-KW"/>
</dbReference>
<keyword evidence="3 4" id="KW-0067">ATP-binding</keyword>